<dbReference type="EMBL" id="JAERUA010000010">
    <property type="protein sequence ID" value="KAI1894846.1"/>
    <property type="molecule type" value="Genomic_DNA"/>
</dbReference>
<sequence length="139" mass="15809">MISRMLRKRETAAMHCMNTMKTLFSVGLETKQSTTFGHGSRSHLKSGSSWNPYSRYWPVMKPTSTAERVTMCATYVRRSEPRSGALFSLLCSSCRSSRSSLFRPSMKSTSVASSSLRSCPFFRCRSFSSARRRYSAWPM</sequence>
<evidence type="ECO:0000313" key="1">
    <source>
        <dbReference type="EMBL" id="KAI1894846.1"/>
    </source>
</evidence>
<dbReference type="Proteomes" id="UP000829720">
    <property type="component" value="Unassembled WGS sequence"/>
</dbReference>
<proteinExistence type="predicted"/>
<keyword evidence="2" id="KW-1185">Reference proteome</keyword>
<protein>
    <submittedName>
        <fullName evidence="1">Uncharacterized protein</fullName>
    </submittedName>
</protein>
<organism evidence="1 2">
    <name type="scientific">Albula goreensis</name>
    <dbReference type="NCBI Taxonomy" id="1534307"/>
    <lineage>
        <taxon>Eukaryota</taxon>
        <taxon>Metazoa</taxon>
        <taxon>Chordata</taxon>
        <taxon>Craniata</taxon>
        <taxon>Vertebrata</taxon>
        <taxon>Euteleostomi</taxon>
        <taxon>Actinopterygii</taxon>
        <taxon>Neopterygii</taxon>
        <taxon>Teleostei</taxon>
        <taxon>Albuliformes</taxon>
        <taxon>Albulidae</taxon>
        <taxon>Albula</taxon>
    </lineage>
</organism>
<evidence type="ECO:0000313" key="2">
    <source>
        <dbReference type="Proteomes" id="UP000829720"/>
    </source>
</evidence>
<comment type="caution">
    <text evidence="1">The sequence shown here is derived from an EMBL/GenBank/DDBJ whole genome shotgun (WGS) entry which is preliminary data.</text>
</comment>
<reference evidence="1" key="1">
    <citation type="submission" date="2021-01" db="EMBL/GenBank/DDBJ databases">
        <authorList>
            <person name="Zahm M."/>
            <person name="Roques C."/>
            <person name="Cabau C."/>
            <person name="Klopp C."/>
            <person name="Donnadieu C."/>
            <person name="Jouanno E."/>
            <person name="Lampietro C."/>
            <person name="Louis A."/>
            <person name="Herpin A."/>
            <person name="Echchiki A."/>
            <person name="Berthelot C."/>
            <person name="Parey E."/>
            <person name="Roest-Crollius H."/>
            <person name="Braasch I."/>
            <person name="Postlethwait J."/>
            <person name="Bobe J."/>
            <person name="Montfort J."/>
            <person name="Bouchez O."/>
            <person name="Begum T."/>
            <person name="Mejri S."/>
            <person name="Adams A."/>
            <person name="Chen W.-J."/>
            <person name="Guiguen Y."/>
        </authorList>
    </citation>
    <scope>NUCLEOTIDE SEQUENCE</scope>
    <source>
        <tissue evidence="1">Blood</tissue>
    </source>
</reference>
<accession>A0A8T3DF77</accession>
<gene>
    <name evidence="1" type="ORF">AGOR_G00119960</name>
</gene>
<dbReference type="AlphaFoldDB" id="A0A8T3DF77"/>
<name>A0A8T3DF77_9TELE</name>